<evidence type="ECO:0000259" key="3">
    <source>
        <dbReference type="Pfam" id="PF01557"/>
    </source>
</evidence>
<organism evidence="4 5">
    <name type="scientific">Lacipirellula limnantheis</name>
    <dbReference type="NCBI Taxonomy" id="2528024"/>
    <lineage>
        <taxon>Bacteria</taxon>
        <taxon>Pseudomonadati</taxon>
        <taxon>Planctomycetota</taxon>
        <taxon>Planctomycetia</taxon>
        <taxon>Pirellulales</taxon>
        <taxon>Lacipirellulaceae</taxon>
        <taxon>Lacipirellula</taxon>
    </lineage>
</organism>
<evidence type="ECO:0000256" key="2">
    <source>
        <dbReference type="ARBA" id="ARBA00022723"/>
    </source>
</evidence>
<dbReference type="GO" id="GO:0046872">
    <property type="term" value="F:metal ion binding"/>
    <property type="evidence" value="ECO:0007669"/>
    <property type="project" value="UniProtKB-KW"/>
</dbReference>
<dbReference type="FunFam" id="3.90.850.10:FF:000002">
    <property type="entry name" value="2-hydroxyhepta-2,4-diene-1,7-dioate isomerase"/>
    <property type="match status" value="1"/>
</dbReference>
<dbReference type="EMBL" id="CP036339">
    <property type="protein sequence ID" value="QDT74060.1"/>
    <property type="molecule type" value="Genomic_DNA"/>
</dbReference>
<dbReference type="KEGG" id="llh:I41_32540"/>
<evidence type="ECO:0000256" key="1">
    <source>
        <dbReference type="ARBA" id="ARBA00010211"/>
    </source>
</evidence>
<reference evidence="4 5" key="1">
    <citation type="submission" date="2019-02" db="EMBL/GenBank/DDBJ databases">
        <title>Deep-cultivation of Planctomycetes and their phenomic and genomic characterization uncovers novel biology.</title>
        <authorList>
            <person name="Wiegand S."/>
            <person name="Jogler M."/>
            <person name="Boedeker C."/>
            <person name="Pinto D."/>
            <person name="Vollmers J."/>
            <person name="Rivas-Marin E."/>
            <person name="Kohn T."/>
            <person name="Peeters S.H."/>
            <person name="Heuer A."/>
            <person name="Rast P."/>
            <person name="Oberbeckmann S."/>
            <person name="Bunk B."/>
            <person name="Jeske O."/>
            <person name="Meyerdierks A."/>
            <person name="Storesund J.E."/>
            <person name="Kallscheuer N."/>
            <person name="Luecker S."/>
            <person name="Lage O.M."/>
            <person name="Pohl T."/>
            <person name="Merkel B.J."/>
            <person name="Hornburger P."/>
            <person name="Mueller R.-W."/>
            <person name="Bruemmer F."/>
            <person name="Labrenz M."/>
            <person name="Spormann A.M."/>
            <person name="Op den Camp H."/>
            <person name="Overmann J."/>
            <person name="Amann R."/>
            <person name="Jetten M.S.M."/>
            <person name="Mascher T."/>
            <person name="Medema M.H."/>
            <person name="Devos D.P."/>
            <person name="Kaster A.-K."/>
            <person name="Ovreas L."/>
            <person name="Rohde M."/>
            <person name="Galperin M.Y."/>
            <person name="Jogler C."/>
        </authorList>
    </citation>
    <scope>NUCLEOTIDE SEQUENCE [LARGE SCALE GENOMIC DNA]</scope>
    <source>
        <strain evidence="4 5">I41</strain>
    </source>
</reference>
<proteinExistence type="inferred from homology"/>
<dbReference type="Pfam" id="PF01557">
    <property type="entry name" value="FAA_hydrolase"/>
    <property type="match status" value="1"/>
</dbReference>
<keyword evidence="5" id="KW-1185">Reference proteome</keyword>
<dbReference type="GO" id="GO:0050385">
    <property type="term" value="F:ureidoglycolate lyase activity"/>
    <property type="evidence" value="ECO:0007669"/>
    <property type="project" value="UniProtKB-EC"/>
</dbReference>
<name>A0A517U0B1_9BACT</name>
<dbReference type="GO" id="GO:0016853">
    <property type="term" value="F:isomerase activity"/>
    <property type="evidence" value="ECO:0007669"/>
    <property type="project" value="UniProtKB-ARBA"/>
</dbReference>
<dbReference type="EC" id="4.3.2.3" evidence="4"/>
<keyword evidence="4" id="KW-0456">Lyase</keyword>
<feature type="domain" description="Fumarylacetoacetase-like C-terminal" evidence="3">
    <location>
        <begin position="81"/>
        <end position="287"/>
    </location>
</feature>
<dbReference type="InterPro" id="IPR051121">
    <property type="entry name" value="FAH"/>
</dbReference>
<dbReference type="Proteomes" id="UP000317909">
    <property type="component" value="Chromosome"/>
</dbReference>
<dbReference type="RefSeq" id="WP_145433853.1">
    <property type="nucleotide sequence ID" value="NZ_CP036339.1"/>
</dbReference>
<dbReference type="AlphaFoldDB" id="A0A517U0B1"/>
<dbReference type="InterPro" id="IPR036663">
    <property type="entry name" value="Fumarylacetoacetase_C_sf"/>
</dbReference>
<dbReference type="GO" id="GO:0019752">
    <property type="term" value="P:carboxylic acid metabolic process"/>
    <property type="evidence" value="ECO:0007669"/>
    <property type="project" value="UniProtKB-ARBA"/>
</dbReference>
<gene>
    <name evidence="4" type="ORF">I41_32540</name>
</gene>
<dbReference type="PANTHER" id="PTHR42796">
    <property type="entry name" value="FUMARYLACETOACETATE HYDROLASE DOMAIN-CONTAINING PROTEIN 2A-RELATED"/>
    <property type="match status" value="1"/>
</dbReference>
<dbReference type="PANTHER" id="PTHR42796:SF4">
    <property type="entry name" value="FUMARYLACETOACETATE HYDROLASE DOMAIN-CONTAINING PROTEIN 2A"/>
    <property type="match status" value="1"/>
</dbReference>
<accession>A0A517U0B1</accession>
<evidence type="ECO:0000313" key="5">
    <source>
        <dbReference type="Proteomes" id="UP000317909"/>
    </source>
</evidence>
<protein>
    <submittedName>
        <fullName evidence="4">Ureidoglycolate lyase</fullName>
        <ecNumber evidence="4">4.3.2.3</ecNumber>
    </submittedName>
</protein>
<dbReference type="Gene3D" id="3.90.850.10">
    <property type="entry name" value="Fumarylacetoacetase-like, C-terminal domain"/>
    <property type="match status" value="1"/>
</dbReference>
<comment type="similarity">
    <text evidence="1">Belongs to the FAH family.</text>
</comment>
<keyword evidence="2" id="KW-0479">Metal-binding</keyword>
<evidence type="ECO:0000313" key="4">
    <source>
        <dbReference type="EMBL" id="QDT74060.1"/>
    </source>
</evidence>
<dbReference type="OrthoDB" id="9805307at2"/>
<sequence>MRLVTFESNGVPRAGGLRVGSTGVPEVVDLQAHDPSLPGSIKEILEAGPAVWETVRRAIAAEHCTPLDQVKLLSPVLDPQKIICVGLNYADHAAETGAKAGDEPVIFCKLPTTLRGPEAPIELPPESNEVDYEAELVVVIGTRAHRVSRVDALDHVAGFACGNDVSARDWQKNKPGKQWLLGKSFDSFAPLGPWIATRDEIADPGQLDIEMKLNGEVMQSSNTRQLIFPIDYLVSYLSHVCTLLPGDLIFTGTPSGVGFARTPPVFLKAGDVCEVSVMGLGTLRNPVKIATEYD</sequence>
<dbReference type="SUPFAM" id="SSF56529">
    <property type="entry name" value="FAH"/>
    <property type="match status" value="1"/>
</dbReference>
<dbReference type="InterPro" id="IPR011234">
    <property type="entry name" value="Fumarylacetoacetase-like_C"/>
</dbReference>